<protein>
    <submittedName>
        <fullName evidence="1">Uncharacterized protein</fullName>
    </submittedName>
</protein>
<comment type="caution">
    <text evidence="1">The sequence shown here is derived from an EMBL/GenBank/DDBJ whole genome shotgun (WGS) entry which is preliminary data.</text>
</comment>
<accession>A0A942SWZ8</accession>
<dbReference type="Proteomes" id="UP000677265">
    <property type="component" value="Unassembled WGS sequence"/>
</dbReference>
<dbReference type="AlphaFoldDB" id="A0A942SWZ8"/>
<organism evidence="1">
    <name type="scientific">Neobacillus citreus</name>
    <dbReference type="NCBI Taxonomy" id="2833578"/>
    <lineage>
        <taxon>Bacteria</taxon>
        <taxon>Bacillati</taxon>
        <taxon>Bacillota</taxon>
        <taxon>Bacilli</taxon>
        <taxon>Bacillales</taxon>
        <taxon>Bacillaceae</taxon>
        <taxon>Neobacillus</taxon>
    </lineage>
</organism>
<gene>
    <name evidence="2" type="ORF">KHB02_010535</name>
    <name evidence="1" type="ORF">KHB02_07660</name>
</gene>
<name>A0A942SWZ8_9BACI</name>
<reference evidence="1" key="1">
    <citation type="submission" date="2021-05" db="EMBL/GenBank/DDBJ databases">
        <title>Novel Bacillus species.</title>
        <authorList>
            <person name="Liu G."/>
        </authorList>
    </citation>
    <scope>NUCLEOTIDE SEQUENCE</scope>
    <source>
        <strain evidence="1 3">FJAT-50051</strain>
    </source>
</reference>
<keyword evidence="3" id="KW-1185">Reference proteome</keyword>
<evidence type="ECO:0000313" key="1">
    <source>
        <dbReference type="EMBL" id="MBS4181276.1"/>
    </source>
</evidence>
<evidence type="ECO:0000313" key="3">
    <source>
        <dbReference type="Proteomes" id="UP000677265"/>
    </source>
</evidence>
<evidence type="ECO:0000313" key="2">
    <source>
        <dbReference type="EMBL" id="MCH6265960.1"/>
    </source>
</evidence>
<dbReference type="EMBL" id="JAGYPE010000001">
    <property type="protein sequence ID" value="MBS4181276.1"/>
    <property type="molecule type" value="Genomic_DNA"/>
</dbReference>
<dbReference type="EMBL" id="JAGYPE020000014">
    <property type="protein sequence ID" value="MCH6265960.1"/>
    <property type="molecule type" value="Genomic_DNA"/>
</dbReference>
<proteinExistence type="predicted"/>
<sequence length="106" mass="12000">MNITTIIELENQEVEAIAGAKLVFAQEQIEENIIETCVECFQEEESEDRISTEEAMERVFAKLQEDGVIPANVEEFSFELPSCERLKSKADNMADIPQKVILSFVS</sequence>
<dbReference type="RefSeq" id="WP_213141133.1">
    <property type="nucleotide sequence ID" value="NZ_JAGYPE020000014.1"/>
</dbReference>